<evidence type="ECO:0000256" key="2">
    <source>
        <dbReference type="ARBA" id="ARBA00022475"/>
    </source>
</evidence>
<gene>
    <name evidence="8" type="primary">pspC</name>
    <name evidence="8" type="ORF">C4520_11505</name>
</gene>
<proteinExistence type="predicted"/>
<comment type="caution">
    <text evidence="8">The sequence shown here is derived from an EMBL/GenBank/DDBJ whole genome shotgun (WGS) entry which is preliminary data.</text>
</comment>
<protein>
    <submittedName>
        <fullName evidence="8">Envelope stress response membrane protein PspC</fullName>
    </submittedName>
</protein>
<organism evidence="8 9">
    <name type="scientific">Abyssobacteria bacterium (strain SURF_5)</name>
    <dbReference type="NCBI Taxonomy" id="2093360"/>
    <lineage>
        <taxon>Bacteria</taxon>
        <taxon>Pseudomonadati</taxon>
        <taxon>Candidatus Hydrogenedentota</taxon>
        <taxon>Candidatus Abyssobacteria</taxon>
    </lineage>
</organism>
<keyword evidence="4 6" id="KW-1133">Transmembrane helix</keyword>
<name>A0A3A4NXW5_ABYX5</name>
<dbReference type="InterPro" id="IPR007168">
    <property type="entry name" value="Phageshock_PspC_N"/>
</dbReference>
<comment type="subcellular location">
    <subcellularLocation>
        <location evidence="1">Cell membrane</location>
        <topology evidence="1">Single-pass membrane protein</topology>
    </subcellularLocation>
</comment>
<feature type="domain" description="Phage shock protein PspC N-terminal" evidence="7">
    <location>
        <begin position="17"/>
        <end position="74"/>
    </location>
</feature>
<dbReference type="NCBIfam" id="TIGR02978">
    <property type="entry name" value="phageshock_pspC"/>
    <property type="match status" value="1"/>
</dbReference>
<evidence type="ECO:0000256" key="4">
    <source>
        <dbReference type="ARBA" id="ARBA00022989"/>
    </source>
</evidence>
<dbReference type="AlphaFoldDB" id="A0A3A4NXW5"/>
<evidence type="ECO:0000256" key="3">
    <source>
        <dbReference type="ARBA" id="ARBA00022692"/>
    </source>
</evidence>
<evidence type="ECO:0000259" key="7">
    <source>
        <dbReference type="Pfam" id="PF04024"/>
    </source>
</evidence>
<dbReference type="InterPro" id="IPR052027">
    <property type="entry name" value="PspC"/>
</dbReference>
<evidence type="ECO:0000313" key="9">
    <source>
        <dbReference type="Proteomes" id="UP000265882"/>
    </source>
</evidence>
<dbReference type="EMBL" id="QZKU01000077">
    <property type="protein sequence ID" value="RJP20411.1"/>
    <property type="molecule type" value="Genomic_DNA"/>
</dbReference>
<evidence type="ECO:0000256" key="6">
    <source>
        <dbReference type="SAM" id="Phobius"/>
    </source>
</evidence>
<sequence>MKPAPYSAEERPARSPRRLYRSRSGMILGVCKGIAEYFDLSVGWTRILALVLLILSGIWPIAILYVLAAFLIKPEPVLPLQTEEAEEFYNSYMNSRTMAVKRLKRTFDNLDRRIQHMESIVTGREFDWERRLREGT</sequence>
<keyword evidence="5 6" id="KW-0472">Membrane</keyword>
<reference evidence="8 9" key="1">
    <citation type="journal article" date="2017" name="ISME J.">
        <title>Energy and carbon metabolisms in a deep terrestrial subsurface fluid microbial community.</title>
        <authorList>
            <person name="Momper L."/>
            <person name="Jungbluth S.P."/>
            <person name="Lee M.D."/>
            <person name="Amend J.P."/>
        </authorList>
    </citation>
    <scope>NUCLEOTIDE SEQUENCE [LARGE SCALE GENOMIC DNA]</scope>
    <source>
        <strain evidence="8">SURF_5</strain>
    </source>
</reference>
<dbReference type="PANTHER" id="PTHR33885">
    <property type="entry name" value="PHAGE SHOCK PROTEIN C"/>
    <property type="match status" value="1"/>
</dbReference>
<keyword evidence="3 6" id="KW-0812">Transmembrane</keyword>
<dbReference type="Proteomes" id="UP000265882">
    <property type="component" value="Unassembled WGS sequence"/>
</dbReference>
<dbReference type="GO" id="GO:0005886">
    <property type="term" value="C:plasma membrane"/>
    <property type="evidence" value="ECO:0007669"/>
    <property type="project" value="UniProtKB-SubCell"/>
</dbReference>
<keyword evidence="2" id="KW-1003">Cell membrane</keyword>
<dbReference type="Pfam" id="PF04024">
    <property type="entry name" value="PspC"/>
    <property type="match status" value="1"/>
</dbReference>
<evidence type="ECO:0000313" key="8">
    <source>
        <dbReference type="EMBL" id="RJP20411.1"/>
    </source>
</evidence>
<feature type="transmembrane region" description="Helical" evidence="6">
    <location>
        <begin position="47"/>
        <end position="72"/>
    </location>
</feature>
<evidence type="ECO:0000256" key="5">
    <source>
        <dbReference type="ARBA" id="ARBA00023136"/>
    </source>
</evidence>
<dbReference type="InterPro" id="IPR014320">
    <property type="entry name" value="Phageshock_PspC"/>
</dbReference>
<dbReference type="PANTHER" id="PTHR33885:SF3">
    <property type="entry name" value="PHAGE SHOCK PROTEIN C"/>
    <property type="match status" value="1"/>
</dbReference>
<accession>A0A3A4NXW5</accession>
<evidence type="ECO:0000256" key="1">
    <source>
        <dbReference type="ARBA" id="ARBA00004162"/>
    </source>
</evidence>